<sequence length="250" mass="26615">MRQRLIGGIGRLLAGMRSPPRALPAHPLLPADEPLASLPVVVLDTETTGLNVRRDRIVSLGALQLRGGHPEAVPALDYLVHPGVKIPARSSAIHGLTDASIAFAPPFALVAPALLAYWQRRVLVGHNIAFDLAILRHEAERVRLPFRPPAAVLDIGLLYAGLRPRVASITLETVAEDFGVAIDGRHTALGDAEATARIWTRLLPALGQAGVATLGAARALMARQRDLLHSQGRIGWAVDDLLPPGGPRHG</sequence>
<dbReference type="InterPro" id="IPR013520">
    <property type="entry name" value="Ribonucl_H"/>
</dbReference>
<feature type="domain" description="Exonuclease" evidence="4">
    <location>
        <begin position="39"/>
        <end position="208"/>
    </location>
</feature>
<evidence type="ECO:0000313" key="5">
    <source>
        <dbReference type="EMBL" id="MFC3674075.1"/>
    </source>
</evidence>
<dbReference type="PANTHER" id="PTHR30231:SF4">
    <property type="entry name" value="PROTEIN NEN2"/>
    <property type="match status" value="1"/>
</dbReference>
<reference evidence="6" key="1">
    <citation type="journal article" date="2019" name="Int. J. Syst. Evol. Microbiol.">
        <title>The Global Catalogue of Microorganisms (GCM) 10K type strain sequencing project: providing services to taxonomists for standard genome sequencing and annotation.</title>
        <authorList>
            <consortium name="The Broad Institute Genomics Platform"/>
            <consortium name="The Broad Institute Genome Sequencing Center for Infectious Disease"/>
            <person name="Wu L."/>
            <person name="Ma J."/>
        </authorList>
    </citation>
    <scope>NUCLEOTIDE SEQUENCE [LARGE SCALE GENOMIC DNA]</scope>
    <source>
        <strain evidence="6">KCTC 42182</strain>
    </source>
</reference>
<dbReference type="EMBL" id="JBHRYJ010000001">
    <property type="protein sequence ID" value="MFC3674075.1"/>
    <property type="molecule type" value="Genomic_DNA"/>
</dbReference>
<dbReference type="PANTHER" id="PTHR30231">
    <property type="entry name" value="DNA POLYMERASE III SUBUNIT EPSILON"/>
    <property type="match status" value="1"/>
</dbReference>
<accession>A0ABV7V9G9</accession>
<evidence type="ECO:0000259" key="4">
    <source>
        <dbReference type="SMART" id="SM00479"/>
    </source>
</evidence>
<dbReference type="InterPro" id="IPR036397">
    <property type="entry name" value="RNaseH_sf"/>
</dbReference>
<evidence type="ECO:0000256" key="3">
    <source>
        <dbReference type="ARBA" id="ARBA00022839"/>
    </source>
</evidence>
<evidence type="ECO:0000256" key="1">
    <source>
        <dbReference type="ARBA" id="ARBA00022722"/>
    </source>
</evidence>
<dbReference type="Proteomes" id="UP001595711">
    <property type="component" value="Unassembled WGS sequence"/>
</dbReference>
<dbReference type="CDD" id="cd06127">
    <property type="entry name" value="DEDDh"/>
    <property type="match status" value="1"/>
</dbReference>
<keyword evidence="2" id="KW-0378">Hydrolase</keyword>
<dbReference type="Gene3D" id="3.30.420.10">
    <property type="entry name" value="Ribonuclease H-like superfamily/Ribonuclease H"/>
    <property type="match status" value="1"/>
</dbReference>
<dbReference type="RefSeq" id="WP_379720360.1">
    <property type="nucleotide sequence ID" value="NZ_JBHRYJ010000001.1"/>
</dbReference>
<keyword evidence="3" id="KW-0269">Exonuclease</keyword>
<proteinExistence type="predicted"/>
<evidence type="ECO:0000256" key="2">
    <source>
        <dbReference type="ARBA" id="ARBA00022801"/>
    </source>
</evidence>
<keyword evidence="6" id="KW-1185">Reference proteome</keyword>
<name>A0ABV7V9G9_9PROT</name>
<dbReference type="Pfam" id="PF00929">
    <property type="entry name" value="RNase_T"/>
    <property type="match status" value="1"/>
</dbReference>
<dbReference type="SMART" id="SM00479">
    <property type="entry name" value="EXOIII"/>
    <property type="match status" value="1"/>
</dbReference>
<organism evidence="5 6">
    <name type="scientific">Ferrovibrio xuzhouensis</name>
    <dbReference type="NCBI Taxonomy" id="1576914"/>
    <lineage>
        <taxon>Bacteria</taxon>
        <taxon>Pseudomonadati</taxon>
        <taxon>Pseudomonadota</taxon>
        <taxon>Alphaproteobacteria</taxon>
        <taxon>Rhodospirillales</taxon>
        <taxon>Rhodospirillaceae</taxon>
        <taxon>Ferrovibrio</taxon>
    </lineage>
</organism>
<keyword evidence="1" id="KW-0540">Nuclease</keyword>
<evidence type="ECO:0000313" key="6">
    <source>
        <dbReference type="Proteomes" id="UP001595711"/>
    </source>
</evidence>
<gene>
    <name evidence="5" type="ORF">ACFOOQ_00880</name>
</gene>
<comment type="caution">
    <text evidence="5">The sequence shown here is derived from an EMBL/GenBank/DDBJ whole genome shotgun (WGS) entry which is preliminary data.</text>
</comment>
<dbReference type="InterPro" id="IPR012337">
    <property type="entry name" value="RNaseH-like_sf"/>
</dbReference>
<dbReference type="SUPFAM" id="SSF53098">
    <property type="entry name" value="Ribonuclease H-like"/>
    <property type="match status" value="1"/>
</dbReference>
<protein>
    <submittedName>
        <fullName evidence="5">PolC-type DNA polymerase III</fullName>
    </submittedName>
</protein>